<keyword evidence="9 14" id="KW-0408">Iron</keyword>
<dbReference type="Proteomes" id="UP000886804">
    <property type="component" value="Unassembled WGS sequence"/>
</dbReference>
<organism evidence="15 16">
    <name type="scientific">Candidatus Enterocloster faecavium</name>
    <dbReference type="NCBI Taxonomy" id="2838560"/>
    <lineage>
        <taxon>Bacteria</taxon>
        <taxon>Bacillati</taxon>
        <taxon>Bacillota</taxon>
        <taxon>Clostridia</taxon>
        <taxon>Lachnospirales</taxon>
        <taxon>Lachnospiraceae</taxon>
        <taxon>Enterocloster</taxon>
    </lineage>
</organism>
<evidence type="ECO:0000256" key="7">
    <source>
        <dbReference type="ARBA" id="ARBA00022723"/>
    </source>
</evidence>
<evidence type="ECO:0000256" key="1">
    <source>
        <dbReference type="ARBA" id="ARBA00000297"/>
    </source>
</evidence>
<dbReference type="PANTHER" id="PTHR35799">
    <property type="entry name" value="S-RIBOSYLHOMOCYSTEINE LYASE"/>
    <property type="match status" value="1"/>
</dbReference>
<reference evidence="15" key="1">
    <citation type="journal article" date="2021" name="PeerJ">
        <title>Extensive microbial diversity within the chicken gut microbiome revealed by metagenomics and culture.</title>
        <authorList>
            <person name="Gilroy R."/>
            <person name="Ravi A."/>
            <person name="Getino M."/>
            <person name="Pursley I."/>
            <person name="Horton D.L."/>
            <person name="Alikhan N.F."/>
            <person name="Baker D."/>
            <person name="Gharbi K."/>
            <person name="Hall N."/>
            <person name="Watson M."/>
            <person name="Adriaenssens E.M."/>
            <person name="Foster-Nyarko E."/>
            <person name="Jarju S."/>
            <person name="Secka A."/>
            <person name="Antonio M."/>
            <person name="Oren A."/>
            <person name="Chaudhuri R.R."/>
            <person name="La Ragione R."/>
            <person name="Hildebrand F."/>
            <person name="Pallen M.J."/>
        </authorList>
    </citation>
    <scope>NUCLEOTIDE SEQUENCE</scope>
    <source>
        <strain evidence="15">CHK188-4685</strain>
    </source>
</reference>
<dbReference type="SUPFAM" id="SSF63411">
    <property type="entry name" value="LuxS/MPP-like metallohydrolase"/>
    <property type="match status" value="1"/>
</dbReference>
<evidence type="ECO:0000313" key="16">
    <source>
        <dbReference type="Proteomes" id="UP000886804"/>
    </source>
</evidence>
<feature type="binding site" evidence="14">
    <location>
        <position position="124"/>
    </location>
    <ligand>
        <name>Fe cation</name>
        <dbReference type="ChEBI" id="CHEBI:24875"/>
    </ligand>
</feature>
<evidence type="ECO:0000256" key="13">
    <source>
        <dbReference type="ARBA" id="ARBA00031777"/>
    </source>
</evidence>
<evidence type="ECO:0000256" key="12">
    <source>
        <dbReference type="ARBA" id="ARBA00030600"/>
    </source>
</evidence>
<evidence type="ECO:0000313" key="15">
    <source>
        <dbReference type="EMBL" id="HJB06553.1"/>
    </source>
</evidence>
<comment type="caution">
    <text evidence="15">The sequence shown here is derived from an EMBL/GenBank/DDBJ whole genome shotgun (WGS) entry which is preliminary data.</text>
</comment>
<dbReference type="GO" id="GO:0043768">
    <property type="term" value="F:S-ribosylhomocysteine lyase activity"/>
    <property type="evidence" value="ECO:0007669"/>
    <property type="project" value="UniProtKB-UniRule"/>
</dbReference>
<name>A0A9D2L5U3_9FIRM</name>
<dbReference type="EC" id="4.4.1.21" evidence="4 14"/>
<dbReference type="PIRSF" id="PIRSF006160">
    <property type="entry name" value="AI2"/>
    <property type="match status" value="1"/>
</dbReference>
<dbReference type="InterPro" id="IPR003815">
    <property type="entry name" value="S-ribosylhomocysteinase"/>
</dbReference>
<dbReference type="GO" id="GO:0009372">
    <property type="term" value="P:quorum sensing"/>
    <property type="evidence" value="ECO:0007669"/>
    <property type="project" value="UniProtKB-UniRule"/>
</dbReference>
<evidence type="ECO:0000256" key="10">
    <source>
        <dbReference type="ARBA" id="ARBA00023239"/>
    </source>
</evidence>
<dbReference type="EMBL" id="DWYS01000020">
    <property type="protein sequence ID" value="HJB06553.1"/>
    <property type="molecule type" value="Genomic_DNA"/>
</dbReference>
<evidence type="ECO:0000256" key="14">
    <source>
        <dbReference type="HAMAP-Rule" id="MF_00091"/>
    </source>
</evidence>
<dbReference type="NCBIfam" id="NF002604">
    <property type="entry name" value="PRK02260.1-4"/>
    <property type="match status" value="1"/>
</dbReference>
<feature type="binding site" evidence="14">
    <location>
        <position position="53"/>
    </location>
    <ligand>
        <name>Fe cation</name>
        <dbReference type="ChEBI" id="CHEBI:24875"/>
    </ligand>
</feature>
<dbReference type="GO" id="GO:0005506">
    <property type="term" value="F:iron ion binding"/>
    <property type="evidence" value="ECO:0007669"/>
    <property type="project" value="InterPro"/>
</dbReference>
<evidence type="ECO:0000256" key="3">
    <source>
        <dbReference type="ARBA" id="ARBA00011738"/>
    </source>
</evidence>
<protein>
    <recommendedName>
        <fullName evidence="5 14">S-ribosylhomocysteine lyase</fullName>
        <ecNumber evidence="4 14">4.4.1.21</ecNumber>
    </recommendedName>
    <alternativeName>
        <fullName evidence="12 14">AI-2 synthesis protein</fullName>
    </alternativeName>
    <alternativeName>
        <fullName evidence="13 14">Autoinducer-2 production protein LuxS</fullName>
    </alternativeName>
</protein>
<comment type="catalytic activity">
    <reaction evidence="1 14">
        <text>S-(5-deoxy-D-ribos-5-yl)-L-homocysteine = (S)-4,5-dihydroxypentane-2,3-dione + L-homocysteine</text>
        <dbReference type="Rhea" id="RHEA:17753"/>
        <dbReference type="ChEBI" id="CHEBI:29484"/>
        <dbReference type="ChEBI" id="CHEBI:58195"/>
        <dbReference type="ChEBI" id="CHEBI:58199"/>
        <dbReference type="EC" id="4.4.1.21"/>
    </reaction>
</comment>
<reference evidence="15" key="2">
    <citation type="submission" date="2021-04" db="EMBL/GenBank/DDBJ databases">
        <authorList>
            <person name="Gilroy R."/>
        </authorList>
    </citation>
    <scope>NUCLEOTIDE SEQUENCE</scope>
    <source>
        <strain evidence="15">CHK188-4685</strain>
    </source>
</reference>
<evidence type="ECO:0000256" key="2">
    <source>
        <dbReference type="ARBA" id="ARBA00007311"/>
    </source>
</evidence>
<keyword evidence="7 14" id="KW-0479">Metal-binding</keyword>
<comment type="function">
    <text evidence="11 14">Involved in the synthesis of autoinducer 2 (AI-2) which is secreted by bacteria and is used to communicate both the cell density and the metabolic potential of the environment. The regulation of gene expression in response to changes in cell density is called quorum sensing. Catalyzes the transformation of S-ribosylhomocysteine (RHC) to homocysteine (HC) and 4,5-dihydroxy-2,3-pentadione (DPD).</text>
</comment>
<keyword evidence="6 14" id="KW-0673">Quorum sensing</keyword>
<dbReference type="AlphaFoldDB" id="A0A9D2L5U3"/>
<evidence type="ECO:0000256" key="5">
    <source>
        <dbReference type="ARBA" id="ARBA00015130"/>
    </source>
</evidence>
<keyword evidence="8 14" id="KW-0071">Autoinducer synthesis</keyword>
<evidence type="ECO:0000256" key="6">
    <source>
        <dbReference type="ARBA" id="ARBA00022654"/>
    </source>
</evidence>
<dbReference type="InterPro" id="IPR037005">
    <property type="entry name" value="LuxS_sf"/>
</dbReference>
<dbReference type="Pfam" id="PF02664">
    <property type="entry name" value="LuxS"/>
    <property type="match status" value="1"/>
</dbReference>
<keyword evidence="10 14" id="KW-0456">Lyase</keyword>
<dbReference type="InterPro" id="IPR011249">
    <property type="entry name" value="Metalloenz_LuxS/M16"/>
</dbReference>
<accession>A0A9D2L5U3</accession>
<evidence type="ECO:0000256" key="11">
    <source>
        <dbReference type="ARBA" id="ARBA00024654"/>
    </source>
</evidence>
<dbReference type="Gene3D" id="3.30.1360.80">
    <property type="entry name" value="S-ribosylhomocysteinase (LuxS)"/>
    <property type="match status" value="1"/>
</dbReference>
<gene>
    <name evidence="14" type="primary">luxS</name>
    <name evidence="15" type="ORF">H9716_01660</name>
</gene>
<feature type="binding site" evidence="14">
    <location>
        <position position="57"/>
    </location>
    <ligand>
        <name>Fe cation</name>
        <dbReference type="ChEBI" id="CHEBI:24875"/>
    </ligand>
</feature>
<sequence>MEKIASFTIDHIRLQPGVYVSRKDQVGDSVVTTFDLRMTSPNEEPVMNTAEVHTIEHLGATFLRNHKDYGSKTVYFGPMGCRTGFYLLLAGDYTSREILPLVKEMYEFIRDFEGEIPGAAPKDCGNYLDMNLGMAKYLAKRYLEVLDHIDEFPQSRLEYPA</sequence>
<dbReference type="PRINTS" id="PR01487">
    <property type="entry name" value="LUXSPROTEIN"/>
</dbReference>
<dbReference type="PANTHER" id="PTHR35799:SF1">
    <property type="entry name" value="S-RIBOSYLHOMOCYSTEINE LYASE"/>
    <property type="match status" value="1"/>
</dbReference>
<evidence type="ECO:0000256" key="8">
    <source>
        <dbReference type="ARBA" id="ARBA00022929"/>
    </source>
</evidence>
<comment type="cofactor">
    <cofactor evidence="14">
        <name>Fe cation</name>
        <dbReference type="ChEBI" id="CHEBI:24875"/>
    </cofactor>
    <text evidence="14">Binds 1 Fe cation per subunit.</text>
</comment>
<proteinExistence type="inferred from homology"/>
<comment type="similarity">
    <text evidence="2 14">Belongs to the LuxS family.</text>
</comment>
<evidence type="ECO:0000256" key="9">
    <source>
        <dbReference type="ARBA" id="ARBA00023004"/>
    </source>
</evidence>
<evidence type="ECO:0000256" key="4">
    <source>
        <dbReference type="ARBA" id="ARBA00012240"/>
    </source>
</evidence>
<comment type="subunit">
    <text evidence="3 14">Homodimer.</text>
</comment>
<dbReference type="HAMAP" id="MF_00091">
    <property type="entry name" value="LuxS"/>
    <property type="match status" value="1"/>
</dbReference>